<protein>
    <submittedName>
        <fullName evidence="1">Lipoprotein</fullName>
    </submittedName>
</protein>
<name>J9BY96_9ZZZZ</name>
<proteinExistence type="predicted"/>
<reference evidence="1" key="1">
    <citation type="journal article" date="2012" name="PLoS ONE">
        <title>Gene sets for utilization of primary and secondary nutrition supplies in the distal gut of endangered iberian lynx.</title>
        <authorList>
            <person name="Alcaide M."/>
            <person name="Messina E."/>
            <person name="Richter M."/>
            <person name="Bargiela R."/>
            <person name="Peplies J."/>
            <person name="Huws S.A."/>
            <person name="Newbold C.J."/>
            <person name="Golyshin P.N."/>
            <person name="Simon M.A."/>
            <person name="Lopez G."/>
            <person name="Yakimov M.M."/>
            <person name="Ferrer M."/>
        </authorList>
    </citation>
    <scope>NUCLEOTIDE SEQUENCE</scope>
</reference>
<dbReference type="EMBL" id="AMCI01007495">
    <property type="protein sequence ID" value="EJW92525.1"/>
    <property type="molecule type" value="Genomic_DNA"/>
</dbReference>
<keyword evidence="1" id="KW-0449">Lipoprotein</keyword>
<evidence type="ECO:0000313" key="1">
    <source>
        <dbReference type="EMBL" id="EJW92525.1"/>
    </source>
</evidence>
<comment type="caution">
    <text evidence="1">The sequence shown here is derived from an EMBL/GenBank/DDBJ whole genome shotgun (WGS) entry which is preliminary data.</text>
</comment>
<dbReference type="InterPro" id="IPR025324">
    <property type="entry name" value="DUF4230"/>
</dbReference>
<dbReference type="AlphaFoldDB" id="J9BY96"/>
<sequence length="144" mass="16419">MSVRVPTRLGDRKVAIPIDVTLKAYIDFAEFSERNIQRPTDSTIVVTLPDPHILATATRIDNRGTRQYIDLARSRYTDAEITEYARQGTDSILSHIGEFGITQQAERSAATALVPLIQRMGYQEEHITVRFRKNFSNPELIRMI</sequence>
<feature type="non-terminal residue" evidence="1">
    <location>
        <position position="144"/>
    </location>
</feature>
<dbReference type="Pfam" id="PF14014">
    <property type="entry name" value="DUF4230"/>
    <property type="match status" value="1"/>
</dbReference>
<gene>
    <name evidence="1" type="ORF">EVA_19364</name>
</gene>
<accession>J9BY96</accession>
<organism evidence="1">
    <name type="scientific">gut metagenome</name>
    <dbReference type="NCBI Taxonomy" id="749906"/>
    <lineage>
        <taxon>unclassified sequences</taxon>
        <taxon>metagenomes</taxon>
        <taxon>organismal metagenomes</taxon>
    </lineage>
</organism>